<dbReference type="VEuPathDB" id="ToxoDB:TGP89_208740"/>
<dbReference type="Pfam" id="PF10564">
    <property type="entry name" value="MAR_sialic_bdg"/>
    <property type="match status" value="2"/>
</dbReference>
<reference evidence="2" key="1">
    <citation type="submission" date="2014-03" db="EMBL/GenBank/DDBJ databases">
        <authorList>
            <person name="Sibley D."/>
            <person name="Venepally P."/>
            <person name="Karamycheva S."/>
            <person name="Hadjithomas M."/>
            <person name="Khan A."/>
            <person name="Brunk B."/>
            <person name="Roos D."/>
            <person name="Caler E."/>
            <person name="Lorenzi H."/>
        </authorList>
    </citation>
    <scope>NUCLEOTIDE SEQUENCE [LARGE SCALE GENOMIC DNA]</scope>
    <source>
        <strain evidence="2">P89</strain>
    </source>
</reference>
<dbReference type="Gene3D" id="3.90.640.70">
    <property type="match status" value="4"/>
</dbReference>
<dbReference type="InterPro" id="IPR019562">
    <property type="entry name" value="Micronemal-adhesive-rpt_sia-bd"/>
</dbReference>
<accession>A0A086JAY3</accession>
<evidence type="ECO:0000256" key="1">
    <source>
        <dbReference type="SAM" id="MobiDB-lite"/>
    </source>
</evidence>
<comment type="caution">
    <text evidence="2">The sequence shown here is derived from an EMBL/GenBank/DDBJ whole genome shotgun (WGS) entry which is preliminary data.</text>
</comment>
<dbReference type="EMBL" id="AEYI02002186">
    <property type="protein sequence ID" value="KFG29301.1"/>
    <property type="molecule type" value="Genomic_DNA"/>
</dbReference>
<sequence>MYPIAPSFAMVGSVGSIRRTSRCPSKTASCFRLYVFPLVPPTNMAKAKTVGVRLIGVTTCVAFAASLQVAVTGALGAGPAYRVAQRPGSLHFARMHDRFVNKDREAEEHKVAALERNTTPSENISSQMDSNKTTAPSPEPGTSKRAQLKTTSAASATRPLVSQLQKDVDYYCAKRFEQQCAKGVLGKTYCTDGLVVGRYVSQGSKLEAGWHCFKGAEIAHSQRQVKCVDNCGNLMKCFGDVNSSQTAKVAMPGMDEWIDKRKWTYCSPYQQAADALCNLKHHGDVARYDHVRQRWMCLDLNDVALDGISYCADNCGGPTSCVGGLLPGELPQRSVRIVRHRDMESAFEAIQPCPNAGDICVASTVNPPACLPQVQTLVLQRLPAQQRALDTMCQDAMDEECRKGKQTEDCFGLWLARYELESSPEGAGAWRCYPESRLDFTKLSSCIDGCGNPISCRGQPAEVSPAFIDLPALDKVAGDMSYCSAYQRAGNAYCAQKHGPRWVARQNCNTYKWACFNLDNLPPNGWVGCAGHCGEFIWCPSAGTGDAVSDSVQDEDLESVILAVPDPCLAGEKCEPTAQEPAYCSVSRPNPHAKVKKLSVFEDRRLRGY</sequence>
<organism evidence="2">
    <name type="scientific">Toxoplasma gondii p89</name>
    <dbReference type="NCBI Taxonomy" id="943119"/>
    <lineage>
        <taxon>Eukaryota</taxon>
        <taxon>Sar</taxon>
        <taxon>Alveolata</taxon>
        <taxon>Apicomplexa</taxon>
        <taxon>Conoidasida</taxon>
        <taxon>Coccidia</taxon>
        <taxon>Eucoccidiorida</taxon>
        <taxon>Eimeriorina</taxon>
        <taxon>Sarcocystidae</taxon>
        <taxon>Toxoplasma</taxon>
    </lineage>
</organism>
<evidence type="ECO:0000313" key="2">
    <source>
        <dbReference type="EMBL" id="KFG29301.1"/>
    </source>
</evidence>
<dbReference type="OrthoDB" id="328670at2759"/>
<protein>
    <submittedName>
        <fullName evidence="2">Putative microneme protein</fullName>
    </submittedName>
</protein>
<feature type="compositionally biased region" description="Polar residues" evidence="1">
    <location>
        <begin position="144"/>
        <end position="154"/>
    </location>
</feature>
<dbReference type="AlphaFoldDB" id="A0A086JAY3"/>
<gene>
    <name evidence="2" type="ORF">TGP89_208740</name>
</gene>
<proteinExistence type="predicted"/>
<feature type="region of interest" description="Disordered" evidence="1">
    <location>
        <begin position="113"/>
        <end position="154"/>
    </location>
</feature>
<feature type="compositionally biased region" description="Polar residues" evidence="1">
    <location>
        <begin position="116"/>
        <end position="136"/>
    </location>
</feature>
<name>A0A086JAY3_TOXGO</name>
<dbReference type="Proteomes" id="UP000028828">
    <property type="component" value="Unassembled WGS sequence"/>
</dbReference>